<dbReference type="SUPFAM" id="SSF111369">
    <property type="entry name" value="HlyD-like secretion proteins"/>
    <property type="match status" value="1"/>
</dbReference>
<dbReference type="Proteomes" id="UP000823847">
    <property type="component" value="Unassembled WGS sequence"/>
</dbReference>
<feature type="domain" description="Multidrug resistance protein MdtA-like C-terminal permuted SH3" evidence="7">
    <location>
        <begin position="305"/>
        <end position="367"/>
    </location>
</feature>
<dbReference type="Gene3D" id="2.40.420.20">
    <property type="match status" value="1"/>
</dbReference>
<keyword evidence="4" id="KW-0732">Signal</keyword>
<feature type="coiled-coil region" evidence="3">
    <location>
        <begin position="108"/>
        <end position="180"/>
    </location>
</feature>
<gene>
    <name evidence="8" type="ORF">H9848_04975</name>
</gene>
<dbReference type="InterPro" id="IPR058627">
    <property type="entry name" value="MdtA-like_C"/>
</dbReference>
<proteinExistence type="inferred from homology"/>
<dbReference type="AlphaFoldDB" id="A0A9D2BPR3"/>
<feature type="signal peptide" evidence="4">
    <location>
        <begin position="1"/>
        <end position="30"/>
    </location>
</feature>
<dbReference type="InterPro" id="IPR006143">
    <property type="entry name" value="RND_pump_MFP"/>
</dbReference>
<organism evidence="8 9">
    <name type="scientific">Candidatus Parabacteroides intestinigallinarum</name>
    <dbReference type="NCBI Taxonomy" id="2838722"/>
    <lineage>
        <taxon>Bacteria</taxon>
        <taxon>Pseudomonadati</taxon>
        <taxon>Bacteroidota</taxon>
        <taxon>Bacteroidia</taxon>
        <taxon>Bacteroidales</taxon>
        <taxon>Tannerellaceae</taxon>
        <taxon>Parabacteroides</taxon>
    </lineage>
</organism>
<dbReference type="FunFam" id="2.40.420.20:FF:000005">
    <property type="entry name" value="Efflux transporter, RND family, MFP subunit"/>
    <property type="match status" value="1"/>
</dbReference>
<evidence type="ECO:0000313" key="8">
    <source>
        <dbReference type="EMBL" id="HIX85945.1"/>
    </source>
</evidence>
<dbReference type="GO" id="GO:0005886">
    <property type="term" value="C:plasma membrane"/>
    <property type="evidence" value="ECO:0007669"/>
    <property type="project" value="TreeGrafter"/>
</dbReference>
<dbReference type="Gene3D" id="2.40.50.100">
    <property type="match status" value="1"/>
</dbReference>
<evidence type="ECO:0000256" key="4">
    <source>
        <dbReference type="SAM" id="SignalP"/>
    </source>
</evidence>
<feature type="domain" description="Multidrug resistance protein MdtA-like beta-barrel" evidence="6">
    <location>
        <begin position="215"/>
        <end position="297"/>
    </location>
</feature>
<dbReference type="Gene3D" id="1.10.287.470">
    <property type="entry name" value="Helix hairpin bin"/>
    <property type="match status" value="1"/>
</dbReference>
<evidence type="ECO:0000313" key="9">
    <source>
        <dbReference type="Proteomes" id="UP000823847"/>
    </source>
</evidence>
<dbReference type="GO" id="GO:0046677">
    <property type="term" value="P:response to antibiotic"/>
    <property type="evidence" value="ECO:0007669"/>
    <property type="project" value="TreeGrafter"/>
</dbReference>
<name>A0A9D2BPR3_9BACT</name>
<dbReference type="PANTHER" id="PTHR30158">
    <property type="entry name" value="ACRA/E-RELATED COMPONENT OF DRUG EFFLUX TRANSPORTER"/>
    <property type="match status" value="1"/>
</dbReference>
<dbReference type="InterPro" id="IPR058626">
    <property type="entry name" value="MdtA-like_b-barrel"/>
</dbReference>
<dbReference type="GO" id="GO:0030313">
    <property type="term" value="C:cell envelope"/>
    <property type="evidence" value="ECO:0007669"/>
    <property type="project" value="UniProtKB-SubCell"/>
</dbReference>
<evidence type="ECO:0000256" key="3">
    <source>
        <dbReference type="SAM" id="Coils"/>
    </source>
</evidence>
<feature type="chain" id="PRO_5039049767" evidence="4">
    <location>
        <begin position="31"/>
        <end position="403"/>
    </location>
</feature>
<evidence type="ECO:0000256" key="1">
    <source>
        <dbReference type="ARBA" id="ARBA00004196"/>
    </source>
</evidence>
<feature type="domain" description="Multidrug resistance protein MdtA-like barrel-sandwich hybrid" evidence="5">
    <location>
        <begin position="69"/>
        <end position="209"/>
    </location>
</feature>
<dbReference type="EMBL" id="DXEN01000032">
    <property type="protein sequence ID" value="HIX85945.1"/>
    <property type="molecule type" value="Genomic_DNA"/>
</dbReference>
<comment type="caution">
    <text evidence="8">The sequence shown here is derived from an EMBL/GenBank/DDBJ whole genome shotgun (WGS) entry which is preliminary data.</text>
</comment>
<evidence type="ECO:0000256" key="2">
    <source>
        <dbReference type="ARBA" id="ARBA00009477"/>
    </source>
</evidence>
<dbReference type="Pfam" id="PF25917">
    <property type="entry name" value="BSH_RND"/>
    <property type="match status" value="1"/>
</dbReference>
<dbReference type="NCBIfam" id="TIGR01730">
    <property type="entry name" value="RND_mfp"/>
    <property type="match status" value="1"/>
</dbReference>
<dbReference type="GO" id="GO:0022857">
    <property type="term" value="F:transmembrane transporter activity"/>
    <property type="evidence" value="ECO:0007669"/>
    <property type="project" value="InterPro"/>
</dbReference>
<accession>A0A9D2BPR3</accession>
<keyword evidence="3" id="KW-0175">Coiled coil</keyword>
<comment type="subcellular location">
    <subcellularLocation>
        <location evidence="1">Cell envelope</location>
    </subcellularLocation>
</comment>
<reference evidence="8" key="1">
    <citation type="journal article" date="2021" name="PeerJ">
        <title>Extensive microbial diversity within the chicken gut microbiome revealed by metagenomics and culture.</title>
        <authorList>
            <person name="Gilroy R."/>
            <person name="Ravi A."/>
            <person name="Getino M."/>
            <person name="Pursley I."/>
            <person name="Horton D.L."/>
            <person name="Alikhan N.F."/>
            <person name="Baker D."/>
            <person name="Gharbi K."/>
            <person name="Hall N."/>
            <person name="Watson M."/>
            <person name="Adriaenssens E.M."/>
            <person name="Foster-Nyarko E."/>
            <person name="Jarju S."/>
            <person name="Secka A."/>
            <person name="Antonio M."/>
            <person name="Oren A."/>
            <person name="Chaudhuri R.R."/>
            <person name="La Ragione R."/>
            <person name="Hildebrand F."/>
            <person name="Pallen M.J."/>
        </authorList>
    </citation>
    <scope>NUCLEOTIDE SEQUENCE</scope>
    <source>
        <strain evidence="8">ChiHecec2B26-12326</strain>
    </source>
</reference>
<sequence length="403" mass="44104">MDKRMLKIRITQLRQIALFAVGMSLLTACGNSQSGMKMGDNEFAVMTVNATTSNQTTSYPATIKGTQDIEIRPQVSGFIVKLYVDEGATVRKGQPLFLIDPTQYKAAVDQADAAVKTAEANLRTQELTEKNKLVLFEKEIISSFEYQTAVNNLLSARAALAQAKAQLVQAKQNLDFCTVKSPSDGVIGTFPYRIGALVSASISEPLTTVSEIKDLYVYFSMTEKELLNLTRAGGSLKEQLEKMPAVKLQLADGTIYEYEGKIDAVSGVIDQTTGSVSMRAIFPNTKNVLRSGGMANVIFPYTIDNIVVIPQNATVEIQDKKFVYVVQSDNTVKYTEIQISNLNDGKNFLVTGGLKSGDKIVTEGVQTLRDGMTITPITQAQKVAKYQQALKDQREGNLETAFN</sequence>
<protein>
    <submittedName>
        <fullName evidence="8">Efflux RND transporter periplasmic adaptor subunit</fullName>
    </submittedName>
</protein>
<dbReference type="PROSITE" id="PS51257">
    <property type="entry name" value="PROKAR_LIPOPROTEIN"/>
    <property type="match status" value="1"/>
</dbReference>
<dbReference type="Pfam" id="PF25944">
    <property type="entry name" value="Beta-barrel_RND"/>
    <property type="match status" value="1"/>
</dbReference>
<dbReference type="Pfam" id="PF25967">
    <property type="entry name" value="RND-MFP_C"/>
    <property type="match status" value="1"/>
</dbReference>
<comment type="similarity">
    <text evidence="2">Belongs to the membrane fusion protein (MFP) (TC 8.A.1) family.</text>
</comment>
<dbReference type="PANTHER" id="PTHR30158:SF23">
    <property type="entry name" value="MULTIDRUG RESISTANCE PROTEIN MEXA"/>
    <property type="match status" value="1"/>
</dbReference>
<reference evidence="8" key="2">
    <citation type="submission" date="2021-04" db="EMBL/GenBank/DDBJ databases">
        <authorList>
            <person name="Gilroy R."/>
        </authorList>
    </citation>
    <scope>NUCLEOTIDE SEQUENCE</scope>
    <source>
        <strain evidence="8">ChiHecec2B26-12326</strain>
    </source>
</reference>
<evidence type="ECO:0000259" key="7">
    <source>
        <dbReference type="Pfam" id="PF25967"/>
    </source>
</evidence>
<evidence type="ECO:0000259" key="5">
    <source>
        <dbReference type="Pfam" id="PF25917"/>
    </source>
</evidence>
<dbReference type="Gene3D" id="2.40.30.170">
    <property type="match status" value="1"/>
</dbReference>
<dbReference type="InterPro" id="IPR058625">
    <property type="entry name" value="MdtA-like_BSH"/>
</dbReference>
<evidence type="ECO:0000259" key="6">
    <source>
        <dbReference type="Pfam" id="PF25944"/>
    </source>
</evidence>